<comment type="subcellular location">
    <subcellularLocation>
        <location evidence="1">Membrane</location>
    </subcellularLocation>
</comment>
<evidence type="ECO:0000256" key="1">
    <source>
        <dbReference type="ARBA" id="ARBA00004370"/>
    </source>
</evidence>
<dbReference type="Pfam" id="PF04505">
    <property type="entry name" value="CD225"/>
    <property type="match status" value="1"/>
</dbReference>
<keyword evidence="4 7" id="KW-1133">Transmembrane helix</keyword>
<feature type="region of interest" description="Disordered" evidence="6">
    <location>
        <begin position="1"/>
        <end position="69"/>
    </location>
</feature>
<organism evidence="8 9">
    <name type="scientific">Paramuricea clavata</name>
    <name type="common">Red gorgonian</name>
    <name type="synonym">Violescent sea-whip</name>
    <dbReference type="NCBI Taxonomy" id="317549"/>
    <lineage>
        <taxon>Eukaryota</taxon>
        <taxon>Metazoa</taxon>
        <taxon>Cnidaria</taxon>
        <taxon>Anthozoa</taxon>
        <taxon>Octocorallia</taxon>
        <taxon>Malacalcyonacea</taxon>
        <taxon>Plexauridae</taxon>
        <taxon>Paramuricea</taxon>
    </lineage>
</organism>
<evidence type="ECO:0000256" key="2">
    <source>
        <dbReference type="ARBA" id="ARBA00006843"/>
    </source>
</evidence>
<proteinExistence type="inferred from homology"/>
<dbReference type="OrthoDB" id="5987581at2759"/>
<keyword evidence="9" id="KW-1185">Reference proteome</keyword>
<evidence type="ECO:0000256" key="6">
    <source>
        <dbReference type="SAM" id="MobiDB-lite"/>
    </source>
</evidence>
<dbReference type="Proteomes" id="UP001152795">
    <property type="component" value="Unassembled WGS sequence"/>
</dbReference>
<evidence type="ECO:0000256" key="7">
    <source>
        <dbReference type="SAM" id="Phobius"/>
    </source>
</evidence>
<dbReference type="EMBL" id="CACRXK020013364">
    <property type="protein sequence ID" value="CAB4025023.1"/>
    <property type="molecule type" value="Genomic_DNA"/>
</dbReference>
<dbReference type="InterPro" id="IPR051423">
    <property type="entry name" value="CD225/Dispanin"/>
</dbReference>
<feature type="transmembrane region" description="Helical" evidence="7">
    <location>
        <begin position="101"/>
        <end position="121"/>
    </location>
</feature>
<evidence type="ECO:0000256" key="4">
    <source>
        <dbReference type="ARBA" id="ARBA00022989"/>
    </source>
</evidence>
<evidence type="ECO:0000256" key="3">
    <source>
        <dbReference type="ARBA" id="ARBA00022692"/>
    </source>
</evidence>
<evidence type="ECO:0000313" key="9">
    <source>
        <dbReference type="Proteomes" id="UP001152795"/>
    </source>
</evidence>
<keyword evidence="5 7" id="KW-0472">Membrane</keyword>
<name>A0A6S7KA39_PARCT</name>
<gene>
    <name evidence="8" type="ORF">PACLA_8A082493</name>
</gene>
<keyword evidence="3 7" id="KW-0812">Transmembrane</keyword>
<feature type="compositionally biased region" description="Low complexity" evidence="6">
    <location>
        <begin position="51"/>
        <end position="69"/>
    </location>
</feature>
<sequence length="182" mass="19489">MEQPPPYSPEGQQHGYPPQSAPYPPQQQQPGYPPQKEYGGGYPPQNPGYPPQGHGYPPQGQGYVQQPVGFSSQTSNNTTVVVQQNQPQMVAAVIPVVNDQMGLSIFACLCCCWPIGIFAIMKSSEARNRYMAGDYAGAVASAQSARNLAYAAIVCGLIIIPLIIVLRVVVFAASASSNDYNN</sequence>
<dbReference type="PANTHER" id="PTHR14948:SF25">
    <property type="entry name" value="DUF4190 DOMAIN-CONTAINING PROTEIN"/>
    <property type="match status" value="1"/>
</dbReference>
<dbReference type="GO" id="GO:0016020">
    <property type="term" value="C:membrane"/>
    <property type="evidence" value="ECO:0007669"/>
    <property type="project" value="UniProtKB-SubCell"/>
</dbReference>
<comment type="caution">
    <text evidence="8">The sequence shown here is derived from an EMBL/GenBank/DDBJ whole genome shotgun (WGS) entry which is preliminary data.</text>
</comment>
<comment type="similarity">
    <text evidence="2">Belongs to the CD225/Dispanin family.</text>
</comment>
<reference evidence="8" key="1">
    <citation type="submission" date="2020-04" db="EMBL/GenBank/DDBJ databases">
        <authorList>
            <person name="Alioto T."/>
            <person name="Alioto T."/>
            <person name="Gomez Garrido J."/>
        </authorList>
    </citation>
    <scope>NUCLEOTIDE SEQUENCE</scope>
    <source>
        <strain evidence="8">A484AB</strain>
    </source>
</reference>
<feature type="transmembrane region" description="Helical" evidence="7">
    <location>
        <begin position="148"/>
        <end position="173"/>
    </location>
</feature>
<evidence type="ECO:0000256" key="5">
    <source>
        <dbReference type="ARBA" id="ARBA00023136"/>
    </source>
</evidence>
<dbReference type="InterPro" id="IPR007593">
    <property type="entry name" value="CD225/Dispanin_fam"/>
</dbReference>
<feature type="compositionally biased region" description="Pro residues" evidence="6">
    <location>
        <begin position="19"/>
        <end position="33"/>
    </location>
</feature>
<evidence type="ECO:0000313" key="8">
    <source>
        <dbReference type="EMBL" id="CAB4025023.1"/>
    </source>
</evidence>
<accession>A0A6S7KA39</accession>
<dbReference type="AlphaFoldDB" id="A0A6S7KA39"/>
<protein>
    <submittedName>
        <fullName evidence="8">Proline-rich transmembrane 1-like</fullName>
    </submittedName>
</protein>
<dbReference type="PANTHER" id="PTHR14948">
    <property type="entry name" value="NG5"/>
    <property type="match status" value="1"/>
</dbReference>